<gene>
    <name evidence="2" type="ORF">BYL167_LOCUS42825</name>
</gene>
<feature type="compositionally biased region" description="Pro residues" evidence="1">
    <location>
        <begin position="44"/>
        <end position="66"/>
    </location>
</feature>
<dbReference type="EMBL" id="CAJOBH010112179">
    <property type="protein sequence ID" value="CAF4667194.1"/>
    <property type="molecule type" value="Genomic_DNA"/>
</dbReference>
<comment type="caution">
    <text evidence="2">The sequence shown here is derived from an EMBL/GenBank/DDBJ whole genome shotgun (WGS) entry which is preliminary data.</text>
</comment>
<protein>
    <submittedName>
        <fullName evidence="2">Uncharacterized protein</fullName>
    </submittedName>
</protein>
<evidence type="ECO:0000313" key="2">
    <source>
        <dbReference type="EMBL" id="CAF4667194.1"/>
    </source>
</evidence>
<evidence type="ECO:0000256" key="1">
    <source>
        <dbReference type="SAM" id="MobiDB-lite"/>
    </source>
</evidence>
<organism evidence="2 3">
    <name type="scientific">Rotaria magnacalcarata</name>
    <dbReference type="NCBI Taxonomy" id="392030"/>
    <lineage>
        <taxon>Eukaryota</taxon>
        <taxon>Metazoa</taxon>
        <taxon>Spiralia</taxon>
        <taxon>Gnathifera</taxon>
        <taxon>Rotifera</taxon>
        <taxon>Eurotatoria</taxon>
        <taxon>Bdelloidea</taxon>
        <taxon>Philodinida</taxon>
        <taxon>Philodinidae</taxon>
        <taxon>Rotaria</taxon>
    </lineage>
</organism>
<feature type="compositionally biased region" description="Low complexity" evidence="1">
    <location>
        <begin position="1"/>
        <end position="13"/>
    </location>
</feature>
<accession>A0A8S2ZWI9</accession>
<dbReference type="Proteomes" id="UP000681967">
    <property type="component" value="Unassembled WGS sequence"/>
</dbReference>
<reference evidence="2" key="1">
    <citation type="submission" date="2021-02" db="EMBL/GenBank/DDBJ databases">
        <authorList>
            <person name="Nowell W R."/>
        </authorList>
    </citation>
    <scope>NUCLEOTIDE SEQUENCE</scope>
</reference>
<feature type="non-terminal residue" evidence="2">
    <location>
        <position position="1"/>
    </location>
</feature>
<name>A0A8S2ZWI9_9BILA</name>
<evidence type="ECO:0000313" key="3">
    <source>
        <dbReference type="Proteomes" id="UP000681967"/>
    </source>
</evidence>
<sequence length="172" mass="18663">PLLPSSSESWQASQPPPPPAPPMPMSMKMSSSAAPPMALSMSPLLPPPPPPPMPLSMRMSPPPLPPQQQRQQLLVYRQQFAEKRSILRDRGLISNLFSSPTSSMDTSKPYSDMAAPGTSEQLQNMFMNANASNLRKDAADQIINNTNNNNATFLNMASQMNSQSAAGESQIE</sequence>
<feature type="compositionally biased region" description="Pro residues" evidence="1">
    <location>
        <begin position="14"/>
        <end position="24"/>
    </location>
</feature>
<feature type="region of interest" description="Disordered" evidence="1">
    <location>
        <begin position="1"/>
        <end position="67"/>
    </location>
</feature>
<proteinExistence type="predicted"/>
<dbReference type="AlphaFoldDB" id="A0A8S2ZWI9"/>
<feature type="compositionally biased region" description="Low complexity" evidence="1">
    <location>
        <begin position="25"/>
        <end position="43"/>
    </location>
</feature>